<sequence>MPWHQLPQIAFAVATYPFNATQPSDLPLEIGDELYIIEEGGGNEEWYRGYLVAPPSLLAGLTAVQGQVLEARVFSGIFPASCVEIREVLGVDEDIDVEDEEVAVNGNRGNIRVSLEGSPLQQQKKSRISKESDKNPNSQTNTAKSKRKRITNGTSTGNQDGPRGPNAPKPPAPVPMLKIGDETPTSDSEPLVDEIASCLREWHSTNLHELLLSRQYPQLEKLNALVASLDLARKQFLQNVLTTWELDALREKTVWDLVRGNKLLNREVIVRDPVQRGRILTGDDSAVEITKLQSMMTLLDERLQPPTHDALSLHHLLLDVKPFVGGSTESTTLVFFLATKTPASPITPISECYSFEVAATGALTSLANAGNMRTLFRDLSAADIGETQAVDSELYLIVKVRSTQQITAGKPGSRGGSRDGPAPTRYGEKPPSTSGSKSGRRSLMWGSQKSKNPAYSRNAPISSKLNSLAEQSEETIGTRGESRDATPGTSDFSFRGPATNGTERGSFSRVVSKTLGVGAIKLNWMMKQGLEVERIINLWMPAVGFAEEDYKYSDGWEEVVRELIESPSGHYEKARKVDRLQVHLKPFENSDAQALIKETSTLLSGVSKTNKMGFSGAPTNSRHDIYFTLNEVFLPRGALLSRSVGSAAPLASSVACSNLEVTLEVRKANSERLEGAIYSSSNGEGRGSWASTVTQRDEAWNLTLRLAVPPNEVPGCHLVMVLADAPNPPFAICHIPLWDQQAFIRDGHHSLLLYRYDESTSTPRGNCEGKIGYLSLPWNSRGKDDVSKDEALTGPIATLRVQTFLCSTKFSQDKVVLGLLRWKEQAPGDVQELLKRLIFVPEIEVVKLLSDVFDAIFGILVENAGKDDYEDLIFSALVTVLGIVHDRRFNLGPLVDQYVETKFNYPFATPCLVRSFTRLLGHPEEPETSRKLRATFKVVRHILKFITHARGQQIAKEAGIGITSTSPGFSKHIRKIFKELDSLMRNTTPILVGSQTLAAQHFHTWLPELTGLLTTEEILHIAIDFMDSCADVKGKLILYKLVLIINYSHLELFSQPEQKSALCANTVRWIAPHWGSNEEITQQWRDQIRLCASILSTQLDGLGPEVPDHIPKIIDSYLALHAIPKKPQSRLSLLFPTAYPFPTKPVSKPIKFDEVLVELTAILSSISNLPTGMQLDLAEDEMATLLENTLQVHLSIVEAQAFPSDWLSVHIYHHKSTMRTLEYLAGILLESFLPDPDNAEDYNTQLWKTFFTVLLKLVGSDALALETFPEQKRRAVWKIAGDVREHCADLLRRTWEAIGWETNADDKLLYGMTRMGGYQVQYVPSLVGPIVELCLSVHEGLRRVAVEVLQTMIISEFTLSEDLSIIQTEMIDSFDHLFKSKPLTESIQQKLFINELLDLFEPLSSVEGDALYASVWGLLSTVDEFLDLLVAVYSTDMAGEASHMMHRLRLMEFLRDMRKEQIFIRYVHQLAGLQATARNHKEAGLALKLHADMYDWESTTMVPALIEPEFPPQTSFDRKERIYFEMITHFEEGEAWSSALDAYQELQKQYQDNVFDFPKLARTQRAIATIYETIAKSDKIVPKYFRVVYRGMGFPPGLRDKEFIFEGSATERTSAFADRMQEQHPAAQIHSHSGDLEDIEGQFLQVSALTPHRELEHHVFQRARVPVVVRDYLLSAHPQHFSITSKRQTSGPVQEHHAEKLIYTTAESFPTILRCSEIVSVDRVQFNAIRTALERIVRKTQEMGVVEKRVVDGEDNMAPLLMEALSISVDTNSGASIAQYRDLLRLNGNAEDVEDMDLTPLKTALKIALIDHAVMIKRCLGHFAKLPDNIQGVHSESREELQQNFQIAFAPELTSFAFPQAHQDCRSPTPTPSWAIASPVSERMSSPIGIPRSLTNGTILTTDTSLLNTTNTTMQPIGSTSYRLSFMRRTPNPINIPLPETPQTHINGTKNAGRDWKTANGTLKSINRGKSDTSHPDHDGHTRRSYFASPADRGRSEKDEGSWVTSSDLTRSNTRDAGSMKDGRRSSSSQRPEDGVLGVLKKGGSVRKRLSMLKLGKKSSKGNVFVGSVAEE</sequence>
<evidence type="ECO:0000313" key="11">
    <source>
        <dbReference type="EMBL" id="KAG9246481.1"/>
    </source>
</evidence>
<feature type="compositionally biased region" description="Pro residues" evidence="7">
    <location>
        <begin position="165"/>
        <end position="174"/>
    </location>
</feature>
<evidence type="ECO:0000256" key="5">
    <source>
        <dbReference type="PROSITE-ProRule" id="PRU00192"/>
    </source>
</evidence>
<feature type="compositionally biased region" description="Basic and acidic residues" evidence="7">
    <location>
        <begin position="1992"/>
        <end position="2001"/>
    </location>
</feature>
<dbReference type="InterPro" id="IPR035892">
    <property type="entry name" value="C2_domain_sf"/>
</dbReference>
<dbReference type="Gene3D" id="1.25.40.410">
    <property type="match status" value="1"/>
</dbReference>
<evidence type="ECO:0000256" key="2">
    <source>
        <dbReference type="ARBA" id="ARBA00022443"/>
    </source>
</evidence>
<dbReference type="InterPro" id="IPR027357">
    <property type="entry name" value="DOCKER_dom"/>
</dbReference>
<evidence type="ECO:0000259" key="10">
    <source>
        <dbReference type="PROSITE" id="PS51651"/>
    </source>
</evidence>
<comment type="caution">
    <text evidence="11">The sequence shown here is derived from an EMBL/GenBank/DDBJ whole genome shotgun (WGS) entry which is preliminary data.</text>
</comment>
<keyword evidence="4" id="KW-0597">Phosphoprotein</keyword>
<evidence type="ECO:0000259" key="8">
    <source>
        <dbReference type="PROSITE" id="PS50002"/>
    </source>
</evidence>
<organism evidence="11 12">
    <name type="scientific">Calycina marina</name>
    <dbReference type="NCBI Taxonomy" id="1763456"/>
    <lineage>
        <taxon>Eukaryota</taxon>
        <taxon>Fungi</taxon>
        <taxon>Dikarya</taxon>
        <taxon>Ascomycota</taxon>
        <taxon>Pezizomycotina</taxon>
        <taxon>Leotiomycetes</taxon>
        <taxon>Helotiales</taxon>
        <taxon>Pezizellaceae</taxon>
        <taxon>Calycina</taxon>
    </lineage>
</organism>
<dbReference type="GO" id="GO:0007264">
    <property type="term" value="P:small GTPase-mediated signal transduction"/>
    <property type="evidence" value="ECO:0007669"/>
    <property type="project" value="InterPro"/>
</dbReference>
<evidence type="ECO:0000313" key="12">
    <source>
        <dbReference type="Proteomes" id="UP000887226"/>
    </source>
</evidence>
<dbReference type="GO" id="GO:0005085">
    <property type="term" value="F:guanyl-nucleotide exchange factor activity"/>
    <property type="evidence" value="ECO:0007669"/>
    <property type="project" value="InterPro"/>
</dbReference>
<name>A0A9P8CIH4_9HELO</name>
<keyword evidence="12" id="KW-1185">Reference proteome</keyword>
<dbReference type="InterPro" id="IPR027007">
    <property type="entry name" value="C2_DOCK-type_domain"/>
</dbReference>
<dbReference type="OrthoDB" id="18896at2759"/>
<evidence type="ECO:0000256" key="6">
    <source>
        <dbReference type="PROSITE-ProRule" id="PRU00983"/>
    </source>
</evidence>
<keyword evidence="3" id="KW-0963">Cytoplasm</keyword>
<dbReference type="Gene3D" id="2.30.30.40">
    <property type="entry name" value="SH3 Domains"/>
    <property type="match status" value="1"/>
</dbReference>
<feature type="region of interest" description="Disordered" evidence="7">
    <location>
        <begin position="406"/>
        <end position="505"/>
    </location>
</feature>
<comment type="subcellular location">
    <subcellularLocation>
        <location evidence="1">Cytoplasm</location>
    </subcellularLocation>
</comment>
<evidence type="ECO:0000256" key="3">
    <source>
        <dbReference type="ARBA" id="ARBA00022490"/>
    </source>
</evidence>
<dbReference type="CDD" id="cd08679">
    <property type="entry name" value="C2_DOCK180_related"/>
    <property type="match status" value="1"/>
</dbReference>
<comment type="similarity">
    <text evidence="6">Belongs to the DOCK family.</text>
</comment>
<dbReference type="PROSITE" id="PS50002">
    <property type="entry name" value="SH3"/>
    <property type="match status" value="1"/>
</dbReference>
<dbReference type="InterPro" id="IPR042455">
    <property type="entry name" value="DOCK_N_sub1"/>
</dbReference>
<feature type="domain" description="C2 DOCK-type" evidence="9">
    <location>
        <begin position="622"/>
        <end position="806"/>
    </location>
</feature>
<evidence type="ECO:0000256" key="4">
    <source>
        <dbReference type="ARBA" id="ARBA00022553"/>
    </source>
</evidence>
<dbReference type="PANTHER" id="PTHR45653">
    <property type="entry name" value="DEDICATOR OF CYTOKINESIS"/>
    <property type="match status" value="1"/>
</dbReference>
<reference evidence="11" key="1">
    <citation type="journal article" date="2021" name="IMA Fungus">
        <title>Genomic characterization of three marine fungi, including Emericellopsis atlantica sp. nov. with signatures of a generalist lifestyle and marine biomass degradation.</title>
        <authorList>
            <person name="Hagestad O.C."/>
            <person name="Hou L."/>
            <person name="Andersen J.H."/>
            <person name="Hansen E.H."/>
            <person name="Altermark B."/>
            <person name="Li C."/>
            <person name="Kuhnert E."/>
            <person name="Cox R.J."/>
            <person name="Crous P.W."/>
            <person name="Spatafora J.W."/>
            <person name="Lail K."/>
            <person name="Amirebrahimi M."/>
            <person name="Lipzen A."/>
            <person name="Pangilinan J."/>
            <person name="Andreopoulos W."/>
            <person name="Hayes R.D."/>
            <person name="Ng V."/>
            <person name="Grigoriev I.V."/>
            <person name="Jackson S.A."/>
            <person name="Sutton T.D.S."/>
            <person name="Dobson A.D.W."/>
            <person name="Rama T."/>
        </authorList>
    </citation>
    <scope>NUCLEOTIDE SEQUENCE</scope>
    <source>
        <strain evidence="11">TRa3180A</strain>
    </source>
</reference>
<feature type="compositionally biased region" description="Polar residues" evidence="7">
    <location>
        <begin position="2003"/>
        <end position="2016"/>
    </location>
</feature>
<protein>
    <submittedName>
        <fullName evidence="11">Uncharacterized protein</fullName>
    </submittedName>
</protein>
<dbReference type="EMBL" id="MU253803">
    <property type="protein sequence ID" value="KAG9246481.1"/>
    <property type="molecule type" value="Genomic_DNA"/>
</dbReference>
<feature type="domain" description="DOCKER" evidence="10">
    <location>
        <begin position="1454"/>
        <end position="1861"/>
    </location>
</feature>
<keyword evidence="2 5" id="KW-0728">SH3 domain</keyword>
<dbReference type="Pfam" id="PF16172">
    <property type="entry name" value="DOCK_N"/>
    <property type="match status" value="1"/>
</dbReference>
<feature type="compositionally biased region" description="Polar residues" evidence="7">
    <location>
        <begin position="445"/>
        <end position="470"/>
    </location>
</feature>
<dbReference type="CDD" id="cd11684">
    <property type="entry name" value="DHR2_DOCK"/>
    <property type="match status" value="1"/>
</dbReference>
<evidence type="ECO:0000256" key="7">
    <source>
        <dbReference type="SAM" id="MobiDB-lite"/>
    </source>
</evidence>
<dbReference type="InterPro" id="IPR056372">
    <property type="entry name" value="TPR_DOCK"/>
</dbReference>
<dbReference type="InterPro" id="IPR026791">
    <property type="entry name" value="DOCK"/>
</dbReference>
<dbReference type="PROSITE" id="PS51650">
    <property type="entry name" value="C2_DOCK"/>
    <property type="match status" value="1"/>
</dbReference>
<proteinExistence type="inferred from homology"/>
<dbReference type="Pfam" id="PF14429">
    <property type="entry name" value="DOCK-C2"/>
    <property type="match status" value="1"/>
</dbReference>
<dbReference type="InterPro" id="IPR032376">
    <property type="entry name" value="DOCK_N"/>
</dbReference>
<evidence type="ECO:0000256" key="1">
    <source>
        <dbReference type="ARBA" id="ARBA00004496"/>
    </source>
</evidence>
<dbReference type="Gene3D" id="1.20.1270.350">
    <property type="entry name" value="Dedicator of cytokinesis N-terminal subdomain"/>
    <property type="match status" value="1"/>
</dbReference>
<gene>
    <name evidence="11" type="ORF">BJ878DRAFT_540274</name>
</gene>
<dbReference type="PROSITE" id="PS51651">
    <property type="entry name" value="DOCKER"/>
    <property type="match status" value="1"/>
</dbReference>
<dbReference type="PANTHER" id="PTHR45653:SF10">
    <property type="entry name" value="MYOBLAST CITY, ISOFORM B"/>
    <property type="match status" value="1"/>
</dbReference>
<feature type="region of interest" description="Disordered" evidence="7">
    <location>
        <begin position="1934"/>
        <end position="2042"/>
    </location>
</feature>
<feature type="region of interest" description="Disordered" evidence="7">
    <location>
        <begin position="108"/>
        <end position="189"/>
    </location>
</feature>
<dbReference type="GO" id="GO:0005886">
    <property type="term" value="C:plasma membrane"/>
    <property type="evidence" value="ECO:0007669"/>
    <property type="project" value="TreeGrafter"/>
</dbReference>
<feature type="domain" description="SH3" evidence="8">
    <location>
        <begin position="7"/>
        <end position="88"/>
    </location>
</feature>
<feature type="compositionally biased region" description="Basic and acidic residues" evidence="7">
    <location>
        <begin position="1969"/>
        <end position="1982"/>
    </location>
</feature>
<evidence type="ECO:0000259" key="9">
    <source>
        <dbReference type="PROSITE" id="PS51650"/>
    </source>
</evidence>
<dbReference type="Pfam" id="PF00018">
    <property type="entry name" value="SH3_1"/>
    <property type="match status" value="1"/>
</dbReference>
<dbReference type="SMART" id="SM00326">
    <property type="entry name" value="SH3"/>
    <property type="match status" value="1"/>
</dbReference>
<dbReference type="GO" id="GO:0031267">
    <property type="term" value="F:small GTPase binding"/>
    <property type="evidence" value="ECO:0007669"/>
    <property type="project" value="TreeGrafter"/>
</dbReference>
<dbReference type="Pfam" id="PF23554">
    <property type="entry name" value="TPR_DOCK"/>
    <property type="match status" value="1"/>
</dbReference>
<feature type="compositionally biased region" description="Polar residues" evidence="7">
    <location>
        <begin position="1941"/>
        <end position="1950"/>
    </location>
</feature>
<dbReference type="Proteomes" id="UP000887226">
    <property type="component" value="Unassembled WGS sequence"/>
</dbReference>
<dbReference type="GO" id="GO:0005737">
    <property type="term" value="C:cytoplasm"/>
    <property type="evidence" value="ECO:0007669"/>
    <property type="project" value="UniProtKB-SubCell"/>
</dbReference>
<dbReference type="InterPro" id="IPR001452">
    <property type="entry name" value="SH3_domain"/>
</dbReference>
<dbReference type="InterPro" id="IPR043161">
    <property type="entry name" value="DOCK_C_lobe_A"/>
</dbReference>
<accession>A0A9P8CIH4</accession>
<dbReference type="SUPFAM" id="SSF50044">
    <property type="entry name" value="SH3-domain"/>
    <property type="match status" value="1"/>
</dbReference>
<dbReference type="InterPro" id="IPR036028">
    <property type="entry name" value="SH3-like_dom_sf"/>
</dbReference>
<dbReference type="Gene3D" id="2.60.40.150">
    <property type="entry name" value="C2 domain"/>
    <property type="match status" value="1"/>
</dbReference>